<dbReference type="InterPro" id="IPR018200">
    <property type="entry name" value="USP_CS"/>
</dbReference>
<dbReference type="Pfam" id="PF01753">
    <property type="entry name" value="zf-MYND"/>
    <property type="match status" value="1"/>
</dbReference>
<evidence type="ECO:0000256" key="11">
    <source>
        <dbReference type="PROSITE-ProRule" id="PRU00134"/>
    </source>
</evidence>
<dbReference type="InterPro" id="IPR006615">
    <property type="entry name" value="Pept_C19_DUSP"/>
</dbReference>
<evidence type="ECO:0000259" key="13">
    <source>
        <dbReference type="PROSITE" id="PS50865"/>
    </source>
</evidence>
<keyword evidence="9" id="KW-0788">Thiol protease</keyword>
<feature type="domain" description="MYND-type" evidence="13">
    <location>
        <begin position="392"/>
        <end position="430"/>
    </location>
</feature>
<dbReference type="Pfam" id="PF00443">
    <property type="entry name" value="UCH"/>
    <property type="match status" value="1"/>
</dbReference>
<reference evidence="15" key="1">
    <citation type="submission" date="2021-09" db="EMBL/GenBank/DDBJ databases">
        <authorList>
            <consortium name="AG Swart"/>
            <person name="Singh M."/>
            <person name="Singh A."/>
            <person name="Seah K."/>
            <person name="Emmerich C."/>
        </authorList>
    </citation>
    <scope>NUCLEOTIDE SEQUENCE</scope>
    <source>
        <strain evidence="15">ATCC30299</strain>
    </source>
</reference>
<dbReference type="InterPro" id="IPR038765">
    <property type="entry name" value="Papain-like_cys_pep_sf"/>
</dbReference>
<dbReference type="GO" id="GO:0004843">
    <property type="term" value="F:cysteine-type deubiquitinase activity"/>
    <property type="evidence" value="ECO:0007669"/>
    <property type="project" value="UniProtKB-EC"/>
</dbReference>
<evidence type="ECO:0000256" key="6">
    <source>
        <dbReference type="ARBA" id="ARBA00022771"/>
    </source>
</evidence>
<dbReference type="InterPro" id="IPR035927">
    <property type="entry name" value="DUSP-like_sf"/>
</dbReference>
<evidence type="ECO:0000256" key="1">
    <source>
        <dbReference type="ARBA" id="ARBA00000707"/>
    </source>
</evidence>
<dbReference type="EMBL" id="CAJZBQ010000012">
    <property type="protein sequence ID" value="CAG9314784.1"/>
    <property type="molecule type" value="Genomic_DNA"/>
</dbReference>
<organism evidence="15 16">
    <name type="scientific">Blepharisma stoltei</name>
    <dbReference type="NCBI Taxonomy" id="1481888"/>
    <lineage>
        <taxon>Eukaryota</taxon>
        <taxon>Sar</taxon>
        <taxon>Alveolata</taxon>
        <taxon>Ciliophora</taxon>
        <taxon>Postciliodesmatophora</taxon>
        <taxon>Heterotrichea</taxon>
        <taxon>Heterotrichida</taxon>
        <taxon>Blepharismidae</taxon>
        <taxon>Blepharisma</taxon>
    </lineage>
</organism>
<dbReference type="CDD" id="cd02674">
    <property type="entry name" value="Peptidase_C19R"/>
    <property type="match status" value="1"/>
</dbReference>
<keyword evidence="8" id="KW-0378">Hydrolase</keyword>
<proteinExistence type="inferred from homology"/>
<dbReference type="EC" id="3.4.19.12" evidence="3"/>
<dbReference type="PROSITE" id="PS50865">
    <property type="entry name" value="ZF_MYND_2"/>
    <property type="match status" value="1"/>
</dbReference>
<protein>
    <recommendedName>
        <fullName evidence="3">ubiquitinyl hydrolase 1</fullName>
        <ecNumber evidence="3">3.4.19.12</ecNumber>
    </recommendedName>
</protein>
<dbReference type="GO" id="GO:0016579">
    <property type="term" value="P:protein deubiquitination"/>
    <property type="evidence" value="ECO:0007669"/>
    <property type="project" value="InterPro"/>
</dbReference>
<dbReference type="Gene3D" id="1.25.40.10">
    <property type="entry name" value="Tetratricopeptide repeat domain"/>
    <property type="match status" value="1"/>
</dbReference>
<feature type="domain" description="DUSP" evidence="14">
    <location>
        <begin position="133"/>
        <end position="263"/>
    </location>
</feature>
<evidence type="ECO:0000256" key="8">
    <source>
        <dbReference type="ARBA" id="ARBA00022801"/>
    </source>
</evidence>
<dbReference type="InterPro" id="IPR011990">
    <property type="entry name" value="TPR-like_helical_dom_sf"/>
</dbReference>
<dbReference type="InterPro" id="IPR050185">
    <property type="entry name" value="Ub_carboxyl-term_hydrolase"/>
</dbReference>
<dbReference type="Proteomes" id="UP001162131">
    <property type="component" value="Unassembled WGS sequence"/>
</dbReference>
<comment type="catalytic activity">
    <reaction evidence="1">
        <text>Thiol-dependent hydrolysis of ester, thioester, amide, peptide and isopeptide bonds formed by the C-terminal Gly of ubiquitin (a 76-residue protein attached to proteins as an intracellular targeting signal).</text>
        <dbReference type="EC" id="3.4.19.12"/>
    </reaction>
</comment>
<evidence type="ECO:0000313" key="15">
    <source>
        <dbReference type="EMBL" id="CAG9314784.1"/>
    </source>
</evidence>
<dbReference type="SMART" id="SM00695">
    <property type="entry name" value="DUSP"/>
    <property type="match status" value="1"/>
</dbReference>
<evidence type="ECO:0000256" key="5">
    <source>
        <dbReference type="ARBA" id="ARBA00022723"/>
    </source>
</evidence>
<evidence type="ECO:0000259" key="14">
    <source>
        <dbReference type="PROSITE" id="PS51283"/>
    </source>
</evidence>
<dbReference type="GO" id="GO:0008270">
    <property type="term" value="F:zinc ion binding"/>
    <property type="evidence" value="ECO:0007669"/>
    <property type="project" value="UniProtKB-KW"/>
</dbReference>
<dbReference type="InterPro" id="IPR002893">
    <property type="entry name" value="Znf_MYND"/>
</dbReference>
<dbReference type="SUPFAM" id="SSF48452">
    <property type="entry name" value="TPR-like"/>
    <property type="match status" value="1"/>
</dbReference>
<dbReference type="SUPFAM" id="SSF143791">
    <property type="entry name" value="DUSP-like"/>
    <property type="match status" value="1"/>
</dbReference>
<dbReference type="Gene3D" id="6.10.140.2220">
    <property type="match status" value="1"/>
</dbReference>
<evidence type="ECO:0000259" key="12">
    <source>
        <dbReference type="PROSITE" id="PS50235"/>
    </source>
</evidence>
<dbReference type="Pfam" id="PF13174">
    <property type="entry name" value="TPR_6"/>
    <property type="match status" value="1"/>
</dbReference>
<evidence type="ECO:0000256" key="7">
    <source>
        <dbReference type="ARBA" id="ARBA00022786"/>
    </source>
</evidence>
<evidence type="ECO:0000256" key="3">
    <source>
        <dbReference type="ARBA" id="ARBA00012759"/>
    </source>
</evidence>
<dbReference type="PROSITE" id="PS00973">
    <property type="entry name" value="USP_2"/>
    <property type="match status" value="1"/>
</dbReference>
<dbReference type="PANTHER" id="PTHR21646">
    <property type="entry name" value="UBIQUITIN CARBOXYL-TERMINAL HYDROLASE"/>
    <property type="match status" value="1"/>
</dbReference>
<dbReference type="SUPFAM" id="SSF144232">
    <property type="entry name" value="HIT/MYND zinc finger-like"/>
    <property type="match status" value="1"/>
</dbReference>
<sequence length="1039" mass="119853">METVEGQAENFFKEGKYDQAIEKYSQLIIAKPSWLAFNNRACCYMYLNKWQESEKDFTESIKLLKISQPFEEDQYYKSLYRRAQIYERLSKIDQAIDDLHKVISFGKKWNLRSEAQDMFSRLKSSSSREYDEALLVSEREEFLNIFRENMAIHPGSEWHVVSNAWFQNWQAYVNLTVRDGNEDLPFNFNIEGKVEHPGTINNKDIIDSDATNATISENPTSTNKICLKPELIENVNYVVLPREAFKFLEGIYRCANDIKRFAIEVNDSIYQVEIFLKRVKIGFPSLMTLDIGFINMSRKETIANLKKSYLNYRGSSINARVWKVNLGSISLERLQAITVLNSKVYIEGGMIVKEDLQLDDAEIGDEDIILIEPARNGIFLFSDDPAIAVDKCVFCQKSGSANISCSLCKKVKYCTAICKRKHAEEHKANCKQPKKLSIFRCLCRHSEKLENYDEDEVVVSAQRQIIRSKNTATGLQNLGNTCFMNSALQCLSHTEELTRYFLTNEYSREINKSNPLGTKGKLATAYAELLENLWKSGALSFAPWKFKKTLSSFAPQFVGYHQHDAHELLCYLLDGLHEDLNKVKKKPYFEDVDDKGKSDEMLSQESWDRHIARNQSIVVDLMHGQYKSTLFCPTCKNYSHTFDPFNSISLPIPQPQERKLLFYYIKSSPNEPPLRMGCDVSNDSSLSYVRHSVAKALKIPQNSFLFISIVNDVVREILDDDRKIDTLKSITLFAFQEEDCTIKLPVEMQITKERHKNKFIAFPRIVFIHKSNSFKNLHLEAFKKVKIYIEKYKEIAPKNTQASYEKFIQSPAYRLYFSVKKDSNCPLCKESSCPGCQVPYSTDLIESLHIKGRIIIELRWKEDCNDLGVNLQDINRCSEHPSASEERVTARPPISINECFHMFRIPEELEKENSWFCPTCRTHVQATKQMEIYKVPPILIIHLKRFKTHGYYREKLSTVVTFPDQGLDISGFVIGPEKPPLYDLYAVSNHFGNLGGGHYTATCFDVEQNKWLEFNDSKVTEATDIGTASSYLLFYKARP</sequence>
<evidence type="ECO:0000256" key="10">
    <source>
        <dbReference type="ARBA" id="ARBA00022833"/>
    </source>
</evidence>
<dbReference type="PROSITE" id="PS51283">
    <property type="entry name" value="DUSP"/>
    <property type="match status" value="1"/>
</dbReference>
<evidence type="ECO:0000256" key="9">
    <source>
        <dbReference type="ARBA" id="ARBA00022807"/>
    </source>
</evidence>
<dbReference type="InterPro" id="IPR028889">
    <property type="entry name" value="USP"/>
</dbReference>
<dbReference type="Gene3D" id="3.30.2230.10">
    <property type="entry name" value="DUSP-like"/>
    <property type="match status" value="1"/>
</dbReference>
<keyword evidence="4" id="KW-0645">Protease</keyword>
<dbReference type="Pfam" id="PF06337">
    <property type="entry name" value="DUSP"/>
    <property type="match status" value="1"/>
</dbReference>
<accession>A0AAU9J2B6</accession>
<dbReference type="PANTHER" id="PTHR21646:SF24">
    <property type="entry name" value="UBIQUITIN CARBOXYL-TERMINAL HYDROLASE"/>
    <property type="match status" value="1"/>
</dbReference>
<name>A0AAU9J2B6_9CILI</name>
<keyword evidence="7" id="KW-0833">Ubl conjugation pathway</keyword>
<comment type="caution">
    <text evidence="15">The sequence shown here is derived from an EMBL/GenBank/DDBJ whole genome shotgun (WGS) entry which is preliminary data.</text>
</comment>
<dbReference type="InterPro" id="IPR019734">
    <property type="entry name" value="TPR_rpt"/>
</dbReference>
<keyword evidence="6 11" id="KW-0863">Zinc-finger</keyword>
<dbReference type="AlphaFoldDB" id="A0AAU9J2B6"/>
<keyword evidence="5" id="KW-0479">Metal-binding</keyword>
<comment type="similarity">
    <text evidence="2">Belongs to the peptidase C19 family.</text>
</comment>
<gene>
    <name evidence="15" type="ORF">BSTOLATCC_MIC11779</name>
</gene>
<keyword evidence="16" id="KW-1185">Reference proteome</keyword>
<dbReference type="GO" id="GO:0006508">
    <property type="term" value="P:proteolysis"/>
    <property type="evidence" value="ECO:0007669"/>
    <property type="project" value="UniProtKB-KW"/>
</dbReference>
<dbReference type="SUPFAM" id="SSF54001">
    <property type="entry name" value="Cysteine proteinases"/>
    <property type="match status" value="1"/>
</dbReference>
<dbReference type="PROSITE" id="PS00972">
    <property type="entry name" value="USP_1"/>
    <property type="match status" value="1"/>
</dbReference>
<feature type="domain" description="USP" evidence="12">
    <location>
        <begin position="473"/>
        <end position="1038"/>
    </location>
</feature>
<evidence type="ECO:0000313" key="16">
    <source>
        <dbReference type="Proteomes" id="UP001162131"/>
    </source>
</evidence>
<evidence type="ECO:0000256" key="2">
    <source>
        <dbReference type="ARBA" id="ARBA00009085"/>
    </source>
</evidence>
<keyword evidence="10" id="KW-0862">Zinc</keyword>
<evidence type="ECO:0000256" key="4">
    <source>
        <dbReference type="ARBA" id="ARBA00022670"/>
    </source>
</evidence>
<dbReference type="SMART" id="SM00028">
    <property type="entry name" value="TPR"/>
    <property type="match status" value="2"/>
</dbReference>
<dbReference type="PROSITE" id="PS01360">
    <property type="entry name" value="ZF_MYND_1"/>
    <property type="match status" value="1"/>
</dbReference>
<dbReference type="Gene3D" id="3.90.70.10">
    <property type="entry name" value="Cysteine proteinases"/>
    <property type="match status" value="2"/>
</dbReference>
<dbReference type="InterPro" id="IPR001394">
    <property type="entry name" value="Peptidase_C19_UCH"/>
</dbReference>
<dbReference type="PROSITE" id="PS50235">
    <property type="entry name" value="USP_3"/>
    <property type="match status" value="1"/>
</dbReference>